<dbReference type="SUPFAM" id="SSF103473">
    <property type="entry name" value="MFS general substrate transporter"/>
    <property type="match status" value="1"/>
</dbReference>
<gene>
    <name evidence="7" type="ORF">AJ79_09485</name>
</gene>
<name>A0A2B7WIZ0_9EURO</name>
<evidence type="ECO:0008006" key="9">
    <source>
        <dbReference type="Google" id="ProtNLM"/>
    </source>
</evidence>
<proteinExistence type="predicted"/>
<evidence type="ECO:0000256" key="5">
    <source>
        <dbReference type="ARBA" id="ARBA00023136"/>
    </source>
</evidence>
<accession>A0A2B7WIZ0</accession>
<comment type="caution">
    <text evidence="7">The sequence shown here is derived from an EMBL/GenBank/DDBJ whole genome shotgun (WGS) entry which is preliminary data.</text>
</comment>
<keyword evidence="5 6" id="KW-0472">Membrane</keyword>
<keyword evidence="3 6" id="KW-0812">Transmembrane</keyword>
<feature type="transmembrane region" description="Helical" evidence="6">
    <location>
        <begin position="144"/>
        <end position="167"/>
    </location>
</feature>
<organism evidence="7 8">
    <name type="scientific">Helicocarpus griseus UAMH5409</name>
    <dbReference type="NCBI Taxonomy" id="1447875"/>
    <lineage>
        <taxon>Eukaryota</taxon>
        <taxon>Fungi</taxon>
        <taxon>Dikarya</taxon>
        <taxon>Ascomycota</taxon>
        <taxon>Pezizomycotina</taxon>
        <taxon>Eurotiomycetes</taxon>
        <taxon>Eurotiomycetidae</taxon>
        <taxon>Onygenales</taxon>
        <taxon>Ajellomycetaceae</taxon>
        <taxon>Helicocarpus</taxon>
    </lineage>
</organism>
<reference evidence="7 8" key="1">
    <citation type="submission" date="2017-10" db="EMBL/GenBank/DDBJ databases">
        <title>Comparative genomics in systemic dimorphic fungi from Ajellomycetaceae.</title>
        <authorList>
            <person name="Munoz J.F."/>
            <person name="Mcewen J.G."/>
            <person name="Clay O.K."/>
            <person name="Cuomo C.A."/>
        </authorList>
    </citation>
    <scope>NUCLEOTIDE SEQUENCE [LARGE SCALE GENOMIC DNA]</scope>
    <source>
        <strain evidence="7 8">UAMH5409</strain>
    </source>
</reference>
<evidence type="ECO:0000256" key="1">
    <source>
        <dbReference type="ARBA" id="ARBA00004141"/>
    </source>
</evidence>
<evidence type="ECO:0000256" key="6">
    <source>
        <dbReference type="SAM" id="Phobius"/>
    </source>
</evidence>
<feature type="transmembrane region" description="Helical" evidence="6">
    <location>
        <begin position="211"/>
        <end position="230"/>
    </location>
</feature>
<dbReference type="OrthoDB" id="2985014at2759"/>
<dbReference type="GO" id="GO:0016020">
    <property type="term" value="C:membrane"/>
    <property type="evidence" value="ECO:0007669"/>
    <property type="project" value="UniProtKB-SubCell"/>
</dbReference>
<keyword evidence="8" id="KW-1185">Reference proteome</keyword>
<dbReference type="EMBL" id="PDNB01000270">
    <property type="protein sequence ID" value="PGG96715.1"/>
    <property type="molecule type" value="Genomic_DNA"/>
</dbReference>
<comment type="subcellular location">
    <subcellularLocation>
        <location evidence="1">Membrane</location>
        <topology evidence="1">Multi-pass membrane protein</topology>
    </subcellularLocation>
</comment>
<keyword evidence="4 6" id="KW-1133">Transmembrane helix</keyword>
<evidence type="ECO:0000313" key="8">
    <source>
        <dbReference type="Proteomes" id="UP000223968"/>
    </source>
</evidence>
<dbReference type="PANTHER" id="PTHR43791:SF36">
    <property type="entry name" value="TRANSPORTER, PUTATIVE (AFU_ORTHOLOGUE AFUA_6G08340)-RELATED"/>
    <property type="match status" value="1"/>
</dbReference>
<feature type="transmembrane region" description="Helical" evidence="6">
    <location>
        <begin position="68"/>
        <end position="87"/>
    </location>
</feature>
<dbReference type="InterPro" id="IPR011701">
    <property type="entry name" value="MFS"/>
</dbReference>
<evidence type="ECO:0000256" key="2">
    <source>
        <dbReference type="ARBA" id="ARBA00022448"/>
    </source>
</evidence>
<feature type="transmembrane region" description="Helical" evidence="6">
    <location>
        <begin position="37"/>
        <end position="56"/>
    </location>
</feature>
<keyword evidence="2" id="KW-0813">Transport</keyword>
<protein>
    <recommendedName>
        <fullName evidence="9">Major facilitator superfamily (MFS) profile domain-containing protein</fullName>
    </recommendedName>
</protein>
<dbReference type="PANTHER" id="PTHR43791">
    <property type="entry name" value="PERMEASE-RELATED"/>
    <property type="match status" value="1"/>
</dbReference>
<dbReference type="AlphaFoldDB" id="A0A2B7WIZ0"/>
<dbReference type="STRING" id="1447875.A0A2B7WIZ0"/>
<dbReference type="GO" id="GO:0022857">
    <property type="term" value="F:transmembrane transporter activity"/>
    <property type="evidence" value="ECO:0007669"/>
    <property type="project" value="InterPro"/>
</dbReference>
<sequence length="268" mass="29507">MPQMAILYLLAYLDRSNLGNAKLQGLVEEALNANDDHYGWAASIFYFGYIACAIPFTLYGKKFHPSRFMFVCVLGWGIAATGAAGAFNFGGLAAARFFIGLFEAGFAPSAVFYLTIWYPRSEIVFRTSLFVGMAALSAEENPKVALVGIFFLLAGVFPCIPLEVQWATDNCGAESKKPAAISFMVVCGHCWSILASKSFPDSEGPRFVRGYSIVLSFLCLSTVMTVVLHIRHRIVNAKRDKLYGKPNILDQVDTSELADEAPMFRYVI</sequence>
<evidence type="ECO:0000256" key="4">
    <source>
        <dbReference type="ARBA" id="ARBA00022989"/>
    </source>
</evidence>
<evidence type="ECO:0000313" key="7">
    <source>
        <dbReference type="EMBL" id="PGG96715.1"/>
    </source>
</evidence>
<dbReference type="Gene3D" id="1.20.1250.20">
    <property type="entry name" value="MFS general substrate transporter like domains"/>
    <property type="match status" value="1"/>
</dbReference>
<evidence type="ECO:0000256" key="3">
    <source>
        <dbReference type="ARBA" id="ARBA00022692"/>
    </source>
</evidence>
<dbReference type="Pfam" id="PF07690">
    <property type="entry name" value="MFS_1"/>
    <property type="match status" value="1"/>
</dbReference>
<feature type="transmembrane region" description="Helical" evidence="6">
    <location>
        <begin position="93"/>
        <end position="116"/>
    </location>
</feature>
<dbReference type="Proteomes" id="UP000223968">
    <property type="component" value="Unassembled WGS sequence"/>
</dbReference>
<feature type="transmembrane region" description="Helical" evidence="6">
    <location>
        <begin position="179"/>
        <end position="199"/>
    </location>
</feature>
<dbReference type="InterPro" id="IPR036259">
    <property type="entry name" value="MFS_trans_sf"/>
</dbReference>